<dbReference type="InterPro" id="IPR053977">
    <property type="entry name" value="Rv2466c-like"/>
</dbReference>
<dbReference type="InterPro" id="IPR036249">
    <property type="entry name" value="Thioredoxin-like_sf"/>
</dbReference>
<organism evidence="1 2">
    <name type="scientific">Mycobacterium gordonae</name>
    <dbReference type="NCBI Taxonomy" id="1778"/>
    <lineage>
        <taxon>Bacteria</taxon>
        <taxon>Bacillati</taxon>
        <taxon>Actinomycetota</taxon>
        <taxon>Actinomycetes</taxon>
        <taxon>Mycobacteriales</taxon>
        <taxon>Mycobacteriaceae</taxon>
        <taxon>Mycobacterium</taxon>
    </lineage>
</organism>
<name>A0A0Q2MN05_MYCGO</name>
<dbReference type="Gene3D" id="3.40.30.10">
    <property type="entry name" value="Glutaredoxin"/>
    <property type="match status" value="1"/>
</dbReference>
<dbReference type="RefSeq" id="WP_055575853.1">
    <property type="nucleotide sequence ID" value="NZ_LKTM01000001.1"/>
</dbReference>
<proteinExistence type="predicted"/>
<dbReference type="AlphaFoldDB" id="A0A0Q2MN05"/>
<evidence type="ECO:0000313" key="2">
    <source>
        <dbReference type="Proteomes" id="UP000051677"/>
    </source>
</evidence>
<sequence>MSENPSSPAVTIWFDPVCPFSWNTARWLKAVADKTGMSVEWRLMSLAVLNEGREMPPKQQSRMHDSRRVGRLMTAIRDQYGNAGLAAAYFAFAERYFDRSEPVDDGLIQQVLDTVKSWDVTVDVLSDSSWDELVRRSHQAGQDALGETGGSPILRIDGHAFFGPVLTATPDPEVVETMFEAVAALAAIPQFAQLQRPRGR</sequence>
<evidence type="ECO:0000313" key="1">
    <source>
        <dbReference type="EMBL" id="KQH81095.1"/>
    </source>
</evidence>
<dbReference type="SUPFAM" id="SSF52833">
    <property type="entry name" value="Thioredoxin-like"/>
    <property type="match status" value="1"/>
</dbReference>
<dbReference type="STRING" id="1778.A9W97_28105"/>
<dbReference type="Pfam" id="PF22234">
    <property type="entry name" value="Rv2466c-like"/>
    <property type="match status" value="1"/>
</dbReference>
<dbReference type="Proteomes" id="UP000051677">
    <property type="component" value="Unassembled WGS sequence"/>
</dbReference>
<gene>
    <name evidence="1" type="ORF">AO501_05670</name>
</gene>
<comment type="caution">
    <text evidence="1">The sequence shown here is derived from an EMBL/GenBank/DDBJ whole genome shotgun (WGS) entry which is preliminary data.</text>
</comment>
<protein>
    <submittedName>
        <fullName evidence="1">Uncharacterized protein</fullName>
    </submittedName>
</protein>
<dbReference type="OrthoDB" id="3572655at2"/>
<reference evidence="1 2" key="1">
    <citation type="submission" date="2015-10" db="EMBL/GenBank/DDBJ databases">
        <title>Mycobacterium gordonae draft genome assembly.</title>
        <authorList>
            <person name="Ustinova V."/>
            <person name="Smirnova T."/>
            <person name="Blagodatskikh K."/>
            <person name="Varlamov D."/>
            <person name="Larionova E."/>
            <person name="Chernousova L."/>
        </authorList>
    </citation>
    <scope>NUCLEOTIDE SEQUENCE [LARGE SCALE GENOMIC DNA]</scope>
    <source>
        <strain evidence="1 2">CTRI 14-8773</strain>
    </source>
</reference>
<accession>A0A0Q2MN05</accession>
<dbReference type="EMBL" id="LKTM01000001">
    <property type="protein sequence ID" value="KQH81095.1"/>
    <property type="molecule type" value="Genomic_DNA"/>
</dbReference>